<reference evidence="1 2" key="1">
    <citation type="journal article" date="2023" name="Nucleic Acids Res.">
        <title>The hologenome of Daphnia magna reveals possible DNA methylation and microbiome-mediated evolution of the host genome.</title>
        <authorList>
            <person name="Chaturvedi A."/>
            <person name="Li X."/>
            <person name="Dhandapani V."/>
            <person name="Marshall H."/>
            <person name="Kissane S."/>
            <person name="Cuenca-Cambronero M."/>
            <person name="Asole G."/>
            <person name="Calvet F."/>
            <person name="Ruiz-Romero M."/>
            <person name="Marangio P."/>
            <person name="Guigo R."/>
            <person name="Rago D."/>
            <person name="Mirbahai L."/>
            <person name="Eastwood N."/>
            <person name="Colbourne J.K."/>
            <person name="Zhou J."/>
            <person name="Mallon E."/>
            <person name="Orsini L."/>
        </authorList>
    </citation>
    <scope>NUCLEOTIDE SEQUENCE [LARGE SCALE GENOMIC DNA]</scope>
    <source>
        <strain evidence="1">LRV0_1</strain>
    </source>
</reference>
<protein>
    <submittedName>
        <fullName evidence="1">Uncharacterized protein</fullName>
    </submittedName>
</protein>
<dbReference type="Proteomes" id="UP001234178">
    <property type="component" value="Unassembled WGS sequence"/>
</dbReference>
<keyword evidence="2" id="KW-1185">Reference proteome</keyword>
<comment type="caution">
    <text evidence="1">The sequence shown here is derived from an EMBL/GenBank/DDBJ whole genome shotgun (WGS) entry which is preliminary data.</text>
</comment>
<evidence type="ECO:0000313" key="2">
    <source>
        <dbReference type="Proteomes" id="UP001234178"/>
    </source>
</evidence>
<accession>A0ABR0AMC3</accession>
<name>A0ABR0AMC3_9CRUS</name>
<gene>
    <name evidence="1" type="ORF">OUZ56_015272</name>
</gene>
<evidence type="ECO:0000313" key="1">
    <source>
        <dbReference type="EMBL" id="KAK4026262.1"/>
    </source>
</evidence>
<dbReference type="EMBL" id="JAOYFB010000038">
    <property type="protein sequence ID" value="KAK4026262.1"/>
    <property type="molecule type" value="Genomic_DNA"/>
</dbReference>
<proteinExistence type="predicted"/>
<organism evidence="1 2">
    <name type="scientific">Daphnia magna</name>
    <dbReference type="NCBI Taxonomy" id="35525"/>
    <lineage>
        <taxon>Eukaryota</taxon>
        <taxon>Metazoa</taxon>
        <taxon>Ecdysozoa</taxon>
        <taxon>Arthropoda</taxon>
        <taxon>Crustacea</taxon>
        <taxon>Branchiopoda</taxon>
        <taxon>Diplostraca</taxon>
        <taxon>Cladocera</taxon>
        <taxon>Anomopoda</taxon>
        <taxon>Daphniidae</taxon>
        <taxon>Daphnia</taxon>
    </lineage>
</organism>
<sequence length="74" mass="8725">MEMEISVQPSPIIFRVKCIDGFLLDINTNSPILRSHEEVLQLTVKMSCLIFDGVRNKRRKMMLHFRRKLPALNR</sequence>